<proteinExistence type="predicted"/>
<accession>A0AAP3F9T1</accession>
<dbReference type="PROSITE" id="PS50893">
    <property type="entry name" value="ABC_TRANSPORTER_2"/>
    <property type="match status" value="1"/>
</dbReference>
<dbReference type="SMART" id="SM00382">
    <property type="entry name" value="AAA"/>
    <property type="match status" value="1"/>
</dbReference>
<sequence length="267" mass="29660">MESCITFKNLSIGYRQKHQLRVIASAVSASLQPDELTCLIGANGVGKSTLLRTLCGFQPALDGEILLQDQPLSAYPALQLARQIGVVLTSRVDVPQLSVKEIVGIGRSPYTNFWGTLTPADQQIVDEAIHQVGIRHLAQRNISELSDGERQKTMIAKALAQQTRIIILDEPTAFLDFPSKVETLQMLRRLAHEQHKAILLSTHDVELALQLADSLWLMEQNRLCIGTPRLLAANGSLSRFINREGIRFNPEEMRIEIDSPVSRAHIS</sequence>
<dbReference type="GO" id="GO:0005524">
    <property type="term" value="F:ATP binding"/>
    <property type="evidence" value="ECO:0007669"/>
    <property type="project" value="UniProtKB-KW"/>
</dbReference>
<reference evidence="7" key="1">
    <citation type="submission" date="2022-11" db="EMBL/GenBank/DDBJ databases">
        <title>Genomic repertoires linked with pathogenic potency of arthritogenic Prevotella copri isolated from the gut of rheumatoid arthritis patients.</title>
        <authorList>
            <person name="Nii T."/>
            <person name="Maeda Y."/>
            <person name="Motooka D."/>
            <person name="Naito M."/>
            <person name="Matsumoto Y."/>
            <person name="Ogawa T."/>
            <person name="Oguro-Igashira E."/>
            <person name="Kishikawa T."/>
            <person name="Yamashita M."/>
            <person name="Koizumi S."/>
            <person name="Kurakawa T."/>
            <person name="Okumura R."/>
            <person name="Kayama H."/>
            <person name="Murakami M."/>
            <person name="Sakaguchi T."/>
            <person name="Das B."/>
            <person name="Nakamura S."/>
            <person name="Okada Y."/>
            <person name="Kumanogoh A."/>
            <person name="Takeda K."/>
        </authorList>
    </citation>
    <scope>NUCLEOTIDE SEQUENCE</scope>
    <source>
        <strain evidence="7">F3-75</strain>
    </source>
</reference>
<comment type="caution">
    <text evidence="7">The sequence shown here is derived from an EMBL/GenBank/DDBJ whole genome shotgun (WGS) entry which is preliminary data.</text>
</comment>
<dbReference type="GO" id="GO:0016887">
    <property type="term" value="F:ATP hydrolysis activity"/>
    <property type="evidence" value="ECO:0007669"/>
    <property type="project" value="InterPro"/>
</dbReference>
<evidence type="ECO:0000256" key="3">
    <source>
        <dbReference type="ARBA" id="ARBA00022840"/>
    </source>
</evidence>
<evidence type="ECO:0000259" key="6">
    <source>
        <dbReference type="PROSITE" id="PS50893"/>
    </source>
</evidence>
<evidence type="ECO:0000256" key="2">
    <source>
        <dbReference type="ARBA" id="ARBA00022741"/>
    </source>
</evidence>
<feature type="domain" description="ABC transporter" evidence="6">
    <location>
        <begin position="5"/>
        <end position="245"/>
    </location>
</feature>
<keyword evidence="1" id="KW-0813">Transport</keyword>
<dbReference type="InterPro" id="IPR003439">
    <property type="entry name" value="ABC_transporter-like_ATP-bd"/>
</dbReference>
<evidence type="ECO:0000256" key="5">
    <source>
        <dbReference type="ARBA" id="ARBA00037066"/>
    </source>
</evidence>
<name>A0AAP3F9T1_9BACT</name>
<keyword evidence="2" id="KW-0547">Nucleotide-binding</keyword>
<dbReference type="InterPro" id="IPR003593">
    <property type="entry name" value="AAA+_ATPase"/>
</dbReference>
<dbReference type="Pfam" id="PF00005">
    <property type="entry name" value="ABC_tran"/>
    <property type="match status" value="1"/>
</dbReference>
<keyword evidence="4" id="KW-1278">Translocase</keyword>
<dbReference type="Proteomes" id="UP001209344">
    <property type="component" value="Unassembled WGS sequence"/>
</dbReference>
<dbReference type="SUPFAM" id="SSF52540">
    <property type="entry name" value="P-loop containing nucleoside triphosphate hydrolases"/>
    <property type="match status" value="1"/>
</dbReference>
<keyword evidence="3 7" id="KW-0067">ATP-binding</keyword>
<dbReference type="PANTHER" id="PTHR42794">
    <property type="entry name" value="HEMIN IMPORT ATP-BINDING PROTEIN HMUV"/>
    <property type="match status" value="1"/>
</dbReference>
<dbReference type="AlphaFoldDB" id="A0AAP3F9T1"/>
<dbReference type="InterPro" id="IPR027417">
    <property type="entry name" value="P-loop_NTPase"/>
</dbReference>
<dbReference type="Gene3D" id="3.40.50.300">
    <property type="entry name" value="P-loop containing nucleotide triphosphate hydrolases"/>
    <property type="match status" value="1"/>
</dbReference>
<dbReference type="PANTHER" id="PTHR42794:SF1">
    <property type="entry name" value="HEMIN IMPORT ATP-BINDING PROTEIN HMUV"/>
    <property type="match status" value="1"/>
</dbReference>
<dbReference type="RefSeq" id="WP_264965917.1">
    <property type="nucleotide sequence ID" value="NZ_JAPDVK010000002.1"/>
</dbReference>
<gene>
    <name evidence="7" type="ORF">ONT16_07245</name>
</gene>
<comment type="function">
    <text evidence="5">Part of the ABC transporter complex HmuTUV involved in hemin import. Responsible for energy coupling to the transport system.</text>
</comment>
<dbReference type="CDD" id="cd03214">
    <property type="entry name" value="ABC_Iron-Siderophores_B12_Hemin"/>
    <property type="match status" value="1"/>
</dbReference>
<evidence type="ECO:0000313" key="8">
    <source>
        <dbReference type="Proteomes" id="UP001209344"/>
    </source>
</evidence>
<evidence type="ECO:0000256" key="1">
    <source>
        <dbReference type="ARBA" id="ARBA00022448"/>
    </source>
</evidence>
<evidence type="ECO:0000313" key="7">
    <source>
        <dbReference type="EMBL" id="MCW4128049.1"/>
    </source>
</evidence>
<organism evidence="7 8">
    <name type="scientific">Segatella copri</name>
    <dbReference type="NCBI Taxonomy" id="165179"/>
    <lineage>
        <taxon>Bacteria</taxon>
        <taxon>Pseudomonadati</taxon>
        <taxon>Bacteroidota</taxon>
        <taxon>Bacteroidia</taxon>
        <taxon>Bacteroidales</taxon>
        <taxon>Prevotellaceae</taxon>
        <taxon>Segatella</taxon>
    </lineage>
</organism>
<evidence type="ECO:0000256" key="4">
    <source>
        <dbReference type="ARBA" id="ARBA00022967"/>
    </source>
</evidence>
<dbReference type="EMBL" id="JAPDVK010000002">
    <property type="protein sequence ID" value="MCW4128049.1"/>
    <property type="molecule type" value="Genomic_DNA"/>
</dbReference>
<protein>
    <submittedName>
        <fullName evidence="7">ABC transporter ATP-binding protein</fullName>
    </submittedName>
</protein>